<proteinExistence type="predicted"/>
<dbReference type="Proteomes" id="UP001500908">
    <property type="component" value="Unassembled WGS sequence"/>
</dbReference>
<dbReference type="RefSeq" id="WP_344971663.1">
    <property type="nucleotide sequence ID" value="NZ_BAABDD010000011.1"/>
</dbReference>
<protein>
    <submittedName>
        <fullName evidence="1">Uncharacterized protein</fullName>
    </submittedName>
</protein>
<evidence type="ECO:0000313" key="1">
    <source>
        <dbReference type="EMBL" id="GAA3746432.1"/>
    </source>
</evidence>
<organism evidence="1 2">
    <name type="scientific">Salinactinospora qingdaonensis</name>
    <dbReference type="NCBI Taxonomy" id="702744"/>
    <lineage>
        <taxon>Bacteria</taxon>
        <taxon>Bacillati</taxon>
        <taxon>Actinomycetota</taxon>
        <taxon>Actinomycetes</taxon>
        <taxon>Streptosporangiales</taxon>
        <taxon>Nocardiopsidaceae</taxon>
        <taxon>Salinactinospora</taxon>
    </lineage>
</organism>
<name>A0ABP7FRH8_9ACTN</name>
<gene>
    <name evidence="1" type="ORF">GCM10022402_27430</name>
</gene>
<keyword evidence="2" id="KW-1185">Reference proteome</keyword>
<evidence type="ECO:0000313" key="2">
    <source>
        <dbReference type="Proteomes" id="UP001500908"/>
    </source>
</evidence>
<sequence length="67" mass="7251">MASQPVEELFKLAASHRRALQTVDDLRDSFGFLDFEGPTFPGCHHHATLVSAAYCVSNLSARAAFAA</sequence>
<accession>A0ABP7FRH8</accession>
<reference evidence="2" key="1">
    <citation type="journal article" date="2019" name="Int. J. Syst. Evol. Microbiol.">
        <title>The Global Catalogue of Microorganisms (GCM) 10K type strain sequencing project: providing services to taxonomists for standard genome sequencing and annotation.</title>
        <authorList>
            <consortium name="The Broad Institute Genomics Platform"/>
            <consortium name="The Broad Institute Genome Sequencing Center for Infectious Disease"/>
            <person name="Wu L."/>
            <person name="Ma J."/>
        </authorList>
    </citation>
    <scope>NUCLEOTIDE SEQUENCE [LARGE SCALE GENOMIC DNA]</scope>
    <source>
        <strain evidence="2">JCM 17137</strain>
    </source>
</reference>
<comment type="caution">
    <text evidence="1">The sequence shown here is derived from an EMBL/GenBank/DDBJ whole genome shotgun (WGS) entry which is preliminary data.</text>
</comment>
<dbReference type="EMBL" id="BAABDD010000011">
    <property type="protein sequence ID" value="GAA3746432.1"/>
    <property type="molecule type" value="Genomic_DNA"/>
</dbReference>